<protein>
    <submittedName>
        <fullName evidence="2">Uncharacterized protein</fullName>
    </submittedName>
</protein>
<evidence type="ECO:0000313" key="2">
    <source>
        <dbReference type="EMBL" id="GAA51266.1"/>
    </source>
</evidence>
<organism evidence="2 3">
    <name type="scientific">Clonorchis sinensis</name>
    <name type="common">Chinese liver fluke</name>
    <dbReference type="NCBI Taxonomy" id="79923"/>
    <lineage>
        <taxon>Eukaryota</taxon>
        <taxon>Metazoa</taxon>
        <taxon>Spiralia</taxon>
        <taxon>Lophotrochozoa</taxon>
        <taxon>Platyhelminthes</taxon>
        <taxon>Trematoda</taxon>
        <taxon>Digenea</taxon>
        <taxon>Opisthorchiida</taxon>
        <taxon>Opisthorchiata</taxon>
        <taxon>Opisthorchiidae</taxon>
        <taxon>Clonorchis</taxon>
    </lineage>
</organism>
<reference evidence="2" key="1">
    <citation type="journal article" date="2011" name="Genome Biol.">
        <title>The draft genome of the carcinogenic human liver fluke Clonorchis sinensis.</title>
        <authorList>
            <person name="Wang X."/>
            <person name="Chen W."/>
            <person name="Huang Y."/>
            <person name="Sun J."/>
            <person name="Men J."/>
            <person name="Liu H."/>
            <person name="Luo F."/>
            <person name="Guo L."/>
            <person name="Lv X."/>
            <person name="Deng C."/>
            <person name="Zhou C."/>
            <person name="Fan Y."/>
            <person name="Li X."/>
            <person name="Huang L."/>
            <person name="Hu Y."/>
            <person name="Liang C."/>
            <person name="Hu X."/>
            <person name="Xu J."/>
            <person name="Yu X."/>
        </authorList>
    </citation>
    <scope>NUCLEOTIDE SEQUENCE [LARGE SCALE GENOMIC DNA]</scope>
    <source>
        <strain evidence="2">Henan</strain>
    </source>
</reference>
<dbReference type="Proteomes" id="UP000008909">
    <property type="component" value="Unassembled WGS sequence"/>
</dbReference>
<gene>
    <name evidence="2" type="ORF">CLF_105803</name>
</gene>
<evidence type="ECO:0000256" key="1">
    <source>
        <dbReference type="SAM" id="MobiDB-lite"/>
    </source>
</evidence>
<feature type="region of interest" description="Disordered" evidence="1">
    <location>
        <begin position="1"/>
        <end position="30"/>
    </location>
</feature>
<dbReference type="EMBL" id="DF143131">
    <property type="protein sequence ID" value="GAA51266.1"/>
    <property type="molecule type" value="Genomic_DNA"/>
</dbReference>
<keyword evidence="3" id="KW-1185">Reference proteome</keyword>
<feature type="compositionally biased region" description="Polar residues" evidence="1">
    <location>
        <begin position="1"/>
        <end position="15"/>
    </location>
</feature>
<proteinExistence type="predicted"/>
<name>G7YE83_CLOSI</name>
<dbReference type="AlphaFoldDB" id="G7YE83"/>
<reference key="2">
    <citation type="submission" date="2011-10" db="EMBL/GenBank/DDBJ databases">
        <title>The genome and transcriptome sequence of Clonorchis sinensis provide insights into the carcinogenic liver fluke.</title>
        <authorList>
            <person name="Wang X."/>
            <person name="Huang Y."/>
            <person name="Chen W."/>
            <person name="Liu H."/>
            <person name="Guo L."/>
            <person name="Chen Y."/>
            <person name="Luo F."/>
            <person name="Zhou W."/>
            <person name="Sun J."/>
            <person name="Mao Q."/>
            <person name="Liang P."/>
            <person name="Zhou C."/>
            <person name="Tian Y."/>
            <person name="Men J."/>
            <person name="Lv X."/>
            <person name="Huang L."/>
            <person name="Zhou J."/>
            <person name="Hu Y."/>
            <person name="Li R."/>
            <person name="Zhang F."/>
            <person name="Lei H."/>
            <person name="Li X."/>
            <person name="Hu X."/>
            <person name="Liang C."/>
            <person name="Xu J."/>
            <person name="Wu Z."/>
            <person name="Yu X."/>
        </authorList>
    </citation>
    <scope>NUCLEOTIDE SEQUENCE</scope>
    <source>
        <strain>Henan</strain>
    </source>
</reference>
<accession>G7YE83</accession>
<evidence type="ECO:0000313" key="3">
    <source>
        <dbReference type="Proteomes" id="UP000008909"/>
    </source>
</evidence>
<sequence>MITINDNHNNTATANRRQEHGECRPSSSRTWSPNWSAVIVSSVFRQILASVKTAGTRPNQHNADKLDRVKGYGVRWSQQKSQSLLRLTSHLYPSCNRFTATEVKQKDSLFPLLFTMTMDEVLGLSTPQLGYQFHDSLIDDFALAENWMCRNATALTYVYRFIFVVSPVNHQSSIYTGGRRHNISDSHPPSLNSIRCNMLEEAVNWTSRHLLDVLFDKKASLLVPV</sequence>